<dbReference type="PROSITE" id="PS50931">
    <property type="entry name" value="HTH_LYSR"/>
    <property type="match status" value="1"/>
</dbReference>
<evidence type="ECO:0000256" key="4">
    <source>
        <dbReference type="ARBA" id="ARBA00023159"/>
    </source>
</evidence>
<dbReference type="AlphaFoldDB" id="A0A9X2HDB3"/>
<dbReference type="SUPFAM" id="SSF53850">
    <property type="entry name" value="Periplasmic binding protein-like II"/>
    <property type="match status" value="1"/>
</dbReference>
<name>A0A9X2HDB3_9MICC</name>
<evidence type="ECO:0000259" key="6">
    <source>
        <dbReference type="PROSITE" id="PS50931"/>
    </source>
</evidence>
<dbReference type="PANTHER" id="PTHR30579">
    <property type="entry name" value="TRANSCRIPTIONAL REGULATOR"/>
    <property type="match status" value="1"/>
</dbReference>
<sequence length="309" mass="33829">MKRFTTEQLHTFATVVEEQTFEEAALVLRVTASAISQRIKAMEQASGQVLLRRSNPVEPTDAGRTVLRLAQQIEQLTLEAQRELTGEPGDRRLAVAANSDSLATWFLDAVAAVPRAERIFCEVRREDEMHSSALLRSGAVMAALTADPQPVQGCSVERLGTMRYWIAASAEFVDAYFPGFATPPAPPRGGITEEQLAAAPSVRFDRKDIGLDAMAELLAAEHGLRPQHHAPRVFIPSSTEYHRAVELGLGWGGIPEQQCAGELESGRLVRLVERPIDVAIFWQRWTIASPALESLTDAVRATAARALRG</sequence>
<reference evidence="7" key="1">
    <citation type="submission" date="2022-06" db="EMBL/GenBank/DDBJ databases">
        <title>Rothia sp. isolated from sandalwood seedling.</title>
        <authorList>
            <person name="Tuikhar N."/>
            <person name="Kirdat K."/>
            <person name="Thorat V."/>
            <person name="Swetha P."/>
            <person name="Padma S."/>
            <person name="Sundararaj R."/>
            <person name="Yadav A."/>
        </authorList>
    </citation>
    <scope>NUCLEOTIDE SEQUENCE</scope>
    <source>
        <strain evidence="7">AR01</strain>
    </source>
</reference>
<comment type="caution">
    <text evidence="7">The sequence shown here is derived from an EMBL/GenBank/DDBJ whole genome shotgun (WGS) entry which is preliminary data.</text>
</comment>
<evidence type="ECO:0000313" key="8">
    <source>
        <dbReference type="Proteomes" id="UP001139502"/>
    </source>
</evidence>
<dbReference type="Pfam" id="PF03466">
    <property type="entry name" value="LysR_substrate"/>
    <property type="match status" value="1"/>
</dbReference>
<dbReference type="InterPro" id="IPR005119">
    <property type="entry name" value="LysR_subst-bd"/>
</dbReference>
<dbReference type="NCBIfam" id="NF002964">
    <property type="entry name" value="PRK03635.1"/>
    <property type="match status" value="1"/>
</dbReference>
<feature type="domain" description="HTH lysR-type" evidence="6">
    <location>
        <begin position="4"/>
        <end position="60"/>
    </location>
</feature>
<dbReference type="PANTHER" id="PTHR30579:SF2">
    <property type="entry name" value="HTH-TYPE TRANSCRIPTIONAL REGULATOR ARGP"/>
    <property type="match status" value="1"/>
</dbReference>
<dbReference type="Proteomes" id="UP001139502">
    <property type="component" value="Unassembled WGS sequence"/>
</dbReference>
<dbReference type="SUPFAM" id="SSF46785">
    <property type="entry name" value="Winged helix' DNA-binding domain"/>
    <property type="match status" value="1"/>
</dbReference>
<dbReference type="InterPro" id="IPR036388">
    <property type="entry name" value="WH-like_DNA-bd_sf"/>
</dbReference>
<keyword evidence="2" id="KW-0805">Transcription regulation</keyword>
<gene>
    <name evidence="7" type="ORF">NBM05_09215</name>
</gene>
<evidence type="ECO:0000256" key="3">
    <source>
        <dbReference type="ARBA" id="ARBA00023125"/>
    </source>
</evidence>
<protein>
    <submittedName>
        <fullName evidence="7">LysR family transcriptional regulator ArgP</fullName>
    </submittedName>
</protein>
<evidence type="ECO:0000256" key="1">
    <source>
        <dbReference type="ARBA" id="ARBA00009437"/>
    </source>
</evidence>
<evidence type="ECO:0000256" key="2">
    <source>
        <dbReference type="ARBA" id="ARBA00023015"/>
    </source>
</evidence>
<evidence type="ECO:0000256" key="5">
    <source>
        <dbReference type="ARBA" id="ARBA00023163"/>
    </source>
</evidence>
<keyword evidence="5" id="KW-0804">Transcription</keyword>
<keyword evidence="8" id="KW-1185">Reference proteome</keyword>
<dbReference type="InterPro" id="IPR017685">
    <property type="entry name" value="ArgP"/>
</dbReference>
<proteinExistence type="inferred from homology"/>
<keyword evidence="4" id="KW-0010">Activator</keyword>
<dbReference type="InterPro" id="IPR036390">
    <property type="entry name" value="WH_DNA-bd_sf"/>
</dbReference>
<dbReference type="EMBL" id="JANAFB010000020">
    <property type="protein sequence ID" value="MCP3426180.1"/>
    <property type="molecule type" value="Genomic_DNA"/>
</dbReference>
<accession>A0A9X2HDB3</accession>
<dbReference type="GO" id="GO:0003677">
    <property type="term" value="F:DNA binding"/>
    <property type="evidence" value="ECO:0007669"/>
    <property type="project" value="UniProtKB-KW"/>
</dbReference>
<keyword evidence="3" id="KW-0238">DNA-binding</keyword>
<dbReference type="InterPro" id="IPR000847">
    <property type="entry name" value="LysR_HTH_N"/>
</dbReference>
<dbReference type="Gene3D" id="3.40.190.290">
    <property type="match status" value="1"/>
</dbReference>
<dbReference type="Gene3D" id="1.10.10.10">
    <property type="entry name" value="Winged helix-like DNA-binding domain superfamily/Winged helix DNA-binding domain"/>
    <property type="match status" value="1"/>
</dbReference>
<organism evidence="7 8">
    <name type="scientific">Rothia santali</name>
    <dbReference type="NCBI Taxonomy" id="2949643"/>
    <lineage>
        <taxon>Bacteria</taxon>
        <taxon>Bacillati</taxon>
        <taxon>Actinomycetota</taxon>
        <taxon>Actinomycetes</taxon>
        <taxon>Micrococcales</taxon>
        <taxon>Micrococcaceae</taxon>
        <taxon>Rothia</taxon>
    </lineage>
</organism>
<dbReference type="InterPro" id="IPR050176">
    <property type="entry name" value="LTTR"/>
</dbReference>
<evidence type="ECO:0000313" key="7">
    <source>
        <dbReference type="EMBL" id="MCP3426180.1"/>
    </source>
</evidence>
<comment type="similarity">
    <text evidence="1">Belongs to the LysR transcriptional regulatory family.</text>
</comment>
<dbReference type="RefSeq" id="WP_254166729.1">
    <property type="nucleotide sequence ID" value="NZ_JANAFB010000020.1"/>
</dbReference>
<dbReference type="Pfam" id="PF00126">
    <property type="entry name" value="HTH_1"/>
    <property type="match status" value="1"/>
</dbReference>
<dbReference type="GO" id="GO:0003700">
    <property type="term" value="F:DNA-binding transcription factor activity"/>
    <property type="evidence" value="ECO:0007669"/>
    <property type="project" value="InterPro"/>
</dbReference>
<dbReference type="NCBIfam" id="TIGR03298">
    <property type="entry name" value="argP"/>
    <property type="match status" value="1"/>
</dbReference>